<keyword evidence="3" id="KW-1185">Reference proteome</keyword>
<reference evidence="2" key="1">
    <citation type="journal article" date="2020" name="Stud. Mycol.">
        <title>101 Dothideomycetes genomes: a test case for predicting lifestyles and emergence of pathogens.</title>
        <authorList>
            <person name="Haridas S."/>
            <person name="Albert R."/>
            <person name="Binder M."/>
            <person name="Bloem J."/>
            <person name="Labutti K."/>
            <person name="Salamov A."/>
            <person name="Andreopoulos B."/>
            <person name="Baker S."/>
            <person name="Barry K."/>
            <person name="Bills G."/>
            <person name="Bluhm B."/>
            <person name="Cannon C."/>
            <person name="Castanera R."/>
            <person name="Culley D."/>
            <person name="Daum C."/>
            <person name="Ezra D."/>
            <person name="Gonzalez J."/>
            <person name="Henrissat B."/>
            <person name="Kuo A."/>
            <person name="Liang C."/>
            <person name="Lipzen A."/>
            <person name="Lutzoni F."/>
            <person name="Magnuson J."/>
            <person name="Mondo S."/>
            <person name="Nolan M."/>
            <person name="Ohm R."/>
            <person name="Pangilinan J."/>
            <person name="Park H.-J."/>
            <person name="Ramirez L."/>
            <person name="Alfaro M."/>
            <person name="Sun H."/>
            <person name="Tritt A."/>
            <person name="Yoshinaga Y."/>
            <person name="Zwiers L.-H."/>
            <person name="Turgeon B."/>
            <person name="Goodwin S."/>
            <person name="Spatafora J."/>
            <person name="Crous P."/>
            <person name="Grigoriev I."/>
        </authorList>
    </citation>
    <scope>NUCLEOTIDE SEQUENCE</scope>
    <source>
        <strain evidence="2">CBS 115976</strain>
    </source>
</reference>
<evidence type="ECO:0000313" key="2">
    <source>
        <dbReference type="EMBL" id="KAF2675128.1"/>
    </source>
</evidence>
<organism evidence="2 3">
    <name type="scientific">Microthyrium microscopicum</name>
    <dbReference type="NCBI Taxonomy" id="703497"/>
    <lineage>
        <taxon>Eukaryota</taxon>
        <taxon>Fungi</taxon>
        <taxon>Dikarya</taxon>
        <taxon>Ascomycota</taxon>
        <taxon>Pezizomycotina</taxon>
        <taxon>Dothideomycetes</taxon>
        <taxon>Dothideomycetes incertae sedis</taxon>
        <taxon>Microthyriales</taxon>
        <taxon>Microthyriaceae</taxon>
        <taxon>Microthyrium</taxon>
    </lineage>
</organism>
<name>A0A6A6UVM5_9PEZI</name>
<feature type="region of interest" description="Disordered" evidence="1">
    <location>
        <begin position="1"/>
        <end position="161"/>
    </location>
</feature>
<feature type="compositionally biased region" description="Polar residues" evidence="1">
    <location>
        <begin position="49"/>
        <end position="59"/>
    </location>
</feature>
<dbReference type="AlphaFoldDB" id="A0A6A6UVM5"/>
<feature type="compositionally biased region" description="Basic and acidic residues" evidence="1">
    <location>
        <begin position="70"/>
        <end position="88"/>
    </location>
</feature>
<feature type="compositionally biased region" description="Basic and acidic residues" evidence="1">
    <location>
        <begin position="122"/>
        <end position="149"/>
    </location>
</feature>
<feature type="compositionally biased region" description="Polar residues" evidence="1">
    <location>
        <begin position="1"/>
        <end position="19"/>
    </location>
</feature>
<dbReference type="EMBL" id="MU004230">
    <property type="protein sequence ID" value="KAF2675128.1"/>
    <property type="molecule type" value="Genomic_DNA"/>
</dbReference>
<sequence>MSDQLQPSANDAYQAQDNPVSKEPAEQRKASQHHDTGRVVEERTEGDSASKNGGQNTSLARGIHGAPAGEETHGATKEGTEDRNRDVDAEQIAPFAEGDVYKAVTKDKKPGTGGVEPDLASDLDRKKAEQQSAREEMKDARKEGTDVGGDHGQTGGPASAV</sequence>
<proteinExistence type="predicted"/>
<feature type="compositionally biased region" description="Basic and acidic residues" evidence="1">
    <location>
        <begin position="23"/>
        <end position="48"/>
    </location>
</feature>
<protein>
    <submittedName>
        <fullName evidence="2">Uncharacterized protein</fullName>
    </submittedName>
</protein>
<evidence type="ECO:0000256" key="1">
    <source>
        <dbReference type="SAM" id="MobiDB-lite"/>
    </source>
</evidence>
<accession>A0A6A6UVM5</accession>
<dbReference type="OrthoDB" id="3438962at2759"/>
<dbReference type="Proteomes" id="UP000799302">
    <property type="component" value="Unassembled WGS sequence"/>
</dbReference>
<gene>
    <name evidence="2" type="ORF">BT63DRAFT_436095</name>
</gene>
<evidence type="ECO:0000313" key="3">
    <source>
        <dbReference type="Proteomes" id="UP000799302"/>
    </source>
</evidence>